<protein>
    <submittedName>
        <fullName evidence="2">Uncharacterized protein</fullName>
    </submittedName>
</protein>
<dbReference type="AlphaFoldDB" id="A0AAV8ZG05"/>
<sequence>MIGVKFYDDELDAFRLLARTFSNSRGHRMISFPDDQEHYGSTISDFQNALEDEEEGRGRERRQYRCARQGDEGESEIRVVEFPVVQVLRELRWQRVPDQGGSMSSNVRISQNPDVIEHSNSASRNMLHNTTEPIDNNLCVDAGLDMPKPRRKCGFDECPQWTVYEWSPCERSKCFSWHKGVVLMGCNHPHSIFDRGFVISDPENPRDDFRAMQRRIVRCEILANLTVDNSKCDPDENPPEKQECYNEKCVGKWRVGAWSELIDHNSFYLKMVRHLSEREIIEILIMIGYGDRARTQFEVCRLFNNKYPNKEPTTESTVLPTRQDYFLWGYLKNKVYFNRPNTIEELKDNSQ</sequence>
<keyword evidence="3" id="KW-1185">Reference proteome</keyword>
<dbReference type="Proteomes" id="UP001162162">
    <property type="component" value="Unassembled WGS sequence"/>
</dbReference>
<comment type="caution">
    <text evidence="2">The sequence shown here is derived from an EMBL/GenBank/DDBJ whole genome shotgun (WGS) entry which is preliminary data.</text>
</comment>
<accession>A0AAV8ZG05</accession>
<evidence type="ECO:0000313" key="2">
    <source>
        <dbReference type="EMBL" id="KAJ8963233.1"/>
    </source>
</evidence>
<gene>
    <name evidence="2" type="ORF">NQ318_018699</name>
</gene>
<evidence type="ECO:0000313" key="3">
    <source>
        <dbReference type="Proteomes" id="UP001162162"/>
    </source>
</evidence>
<feature type="compositionally biased region" description="Basic and acidic residues" evidence="1">
    <location>
        <begin position="56"/>
        <end position="70"/>
    </location>
</feature>
<reference evidence="2" key="1">
    <citation type="journal article" date="2023" name="Insect Mol. Biol.">
        <title>Genome sequencing provides insights into the evolution of gene families encoding plant cell wall-degrading enzymes in longhorned beetles.</title>
        <authorList>
            <person name="Shin N.R."/>
            <person name="Okamura Y."/>
            <person name="Kirsch R."/>
            <person name="Pauchet Y."/>
        </authorList>
    </citation>
    <scope>NUCLEOTIDE SEQUENCE</scope>
    <source>
        <strain evidence="2">AMC_N1</strain>
    </source>
</reference>
<proteinExistence type="predicted"/>
<organism evidence="2 3">
    <name type="scientific">Aromia moschata</name>
    <dbReference type="NCBI Taxonomy" id="1265417"/>
    <lineage>
        <taxon>Eukaryota</taxon>
        <taxon>Metazoa</taxon>
        <taxon>Ecdysozoa</taxon>
        <taxon>Arthropoda</taxon>
        <taxon>Hexapoda</taxon>
        <taxon>Insecta</taxon>
        <taxon>Pterygota</taxon>
        <taxon>Neoptera</taxon>
        <taxon>Endopterygota</taxon>
        <taxon>Coleoptera</taxon>
        <taxon>Polyphaga</taxon>
        <taxon>Cucujiformia</taxon>
        <taxon>Chrysomeloidea</taxon>
        <taxon>Cerambycidae</taxon>
        <taxon>Cerambycinae</taxon>
        <taxon>Callichromatini</taxon>
        <taxon>Aromia</taxon>
    </lineage>
</organism>
<name>A0AAV8ZG05_9CUCU</name>
<feature type="region of interest" description="Disordered" evidence="1">
    <location>
        <begin position="50"/>
        <end position="70"/>
    </location>
</feature>
<dbReference type="EMBL" id="JAPWTK010000001">
    <property type="protein sequence ID" value="KAJ8963233.1"/>
    <property type="molecule type" value="Genomic_DNA"/>
</dbReference>
<evidence type="ECO:0000256" key="1">
    <source>
        <dbReference type="SAM" id="MobiDB-lite"/>
    </source>
</evidence>